<gene>
    <name evidence="1" type="ORF">PR002_g29531</name>
    <name evidence="2" type="ORF">PR003_g30727</name>
</gene>
<dbReference type="OrthoDB" id="10271241at2759"/>
<dbReference type="EMBL" id="QXFT01005910">
    <property type="protein sequence ID" value="KAE9270735.1"/>
    <property type="molecule type" value="Genomic_DNA"/>
</dbReference>
<reference evidence="2 3" key="1">
    <citation type="submission" date="2018-08" db="EMBL/GenBank/DDBJ databases">
        <title>Genomic investigation of the strawberry pathogen Phytophthora fragariae indicates pathogenicity is determined by transcriptional variation in three key races.</title>
        <authorList>
            <person name="Adams T.M."/>
            <person name="Armitage A.D."/>
            <person name="Sobczyk M.K."/>
            <person name="Bates H.J."/>
            <person name="Dunwell J.M."/>
            <person name="Nellist C.F."/>
            <person name="Harrison R.J."/>
        </authorList>
    </citation>
    <scope>NUCLEOTIDE SEQUENCE [LARGE SCALE GENOMIC DNA]</scope>
    <source>
        <strain evidence="1 4">SCRP324</strain>
        <strain evidence="2 3">SCRP333</strain>
    </source>
</reference>
<protein>
    <submittedName>
        <fullName evidence="2">Uncharacterized protein</fullName>
    </submittedName>
</protein>
<evidence type="ECO:0000313" key="3">
    <source>
        <dbReference type="Proteomes" id="UP000434957"/>
    </source>
</evidence>
<dbReference type="AlphaFoldDB" id="A0A6A4BFB9"/>
<evidence type="ECO:0000313" key="2">
    <source>
        <dbReference type="EMBL" id="KAE9270735.1"/>
    </source>
</evidence>
<dbReference type="Proteomes" id="UP000435112">
    <property type="component" value="Unassembled WGS sequence"/>
</dbReference>
<dbReference type="Proteomes" id="UP000434957">
    <property type="component" value="Unassembled WGS sequence"/>
</dbReference>
<sequence>MDTNEKYTVDVWREMMLLASSTTLFFDNAENYGATK</sequence>
<name>A0A6A4BFB9_9STRA</name>
<keyword evidence="3" id="KW-1185">Reference proteome</keyword>
<evidence type="ECO:0000313" key="4">
    <source>
        <dbReference type="Proteomes" id="UP000435112"/>
    </source>
</evidence>
<dbReference type="EMBL" id="QXFU01005907">
    <property type="protein sequence ID" value="KAE8962659.1"/>
    <property type="molecule type" value="Genomic_DNA"/>
</dbReference>
<proteinExistence type="predicted"/>
<organism evidence="2 3">
    <name type="scientific">Phytophthora rubi</name>
    <dbReference type="NCBI Taxonomy" id="129364"/>
    <lineage>
        <taxon>Eukaryota</taxon>
        <taxon>Sar</taxon>
        <taxon>Stramenopiles</taxon>
        <taxon>Oomycota</taxon>
        <taxon>Peronosporomycetes</taxon>
        <taxon>Peronosporales</taxon>
        <taxon>Peronosporaceae</taxon>
        <taxon>Phytophthora</taxon>
    </lineage>
</organism>
<evidence type="ECO:0000313" key="1">
    <source>
        <dbReference type="EMBL" id="KAE8962659.1"/>
    </source>
</evidence>
<comment type="caution">
    <text evidence="2">The sequence shown here is derived from an EMBL/GenBank/DDBJ whole genome shotgun (WGS) entry which is preliminary data.</text>
</comment>
<accession>A0A6A4BFB9</accession>